<dbReference type="GO" id="GO:0008374">
    <property type="term" value="F:O-acyltransferase activity"/>
    <property type="evidence" value="ECO:0007669"/>
    <property type="project" value="TreeGrafter"/>
</dbReference>
<dbReference type="Proteomes" id="UP000187506">
    <property type="component" value="Chromosome"/>
</dbReference>
<name>A0AAC9LLI7_9FLAO</name>
<sequence>MINKLASKIYFFIFRAVCAVKSSNNNIDGNFKAHQPVVIRGKGHVKFGDKVNIGVINSPLFYNTYAYIEARSNDAVISFGNNININNSFSVVSEKSITIEDNVLIGYNCSIIDSDFHNLEPSNRNNNTQKKESVLISKNVFIGNNVSIFKGVTIGENSVVAASSVVTKSFPSNVVVGGNPAKIIKTL</sequence>
<dbReference type="Pfam" id="PF14602">
    <property type="entry name" value="Hexapep_2"/>
    <property type="match status" value="1"/>
</dbReference>
<dbReference type="EMBL" id="CP019352">
    <property type="protein sequence ID" value="APY00931.1"/>
    <property type="molecule type" value="Genomic_DNA"/>
</dbReference>
<evidence type="ECO:0000256" key="2">
    <source>
        <dbReference type="ARBA" id="ARBA00022679"/>
    </source>
</evidence>
<dbReference type="RefSeq" id="WP_076733835.1">
    <property type="nucleotide sequence ID" value="NZ_CP019352.1"/>
</dbReference>
<evidence type="ECO:0008006" key="5">
    <source>
        <dbReference type="Google" id="ProtNLM"/>
    </source>
</evidence>
<dbReference type="AlphaFoldDB" id="A0AAC9LLI7"/>
<dbReference type="KEGG" id="lvn:BWR22_11640"/>
<evidence type="ECO:0000313" key="4">
    <source>
        <dbReference type="Proteomes" id="UP000187506"/>
    </source>
</evidence>
<comment type="similarity">
    <text evidence="1">Belongs to the transferase hexapeptide repeat family.</text>
</comment>
<evidence type="ECO:0000256" key="1">
    <source>
        <dbReference type="ARBA" id="ARBA00007274"/>
    </source>
</evidence>
<dbReference type="Gene3D" id="2.160.10.10">
    <property type="entry name" value="Hexapeptide repeat proteins"/>
    <property type="match status" value="1"/>
</dbReference>
<gene>
    <name evidence="3" type="ORF">BWR22_11640</name>
</gene>
<dbReference type="CDD" id="cd04647">
    <property type="entry name" value="LbH_MAT_like"/>
    <property type="match status" value="1"/>
</dbReference>
<dbReference type="InterPro" id="IPR011004">
    <property type="entry name" value="Trimer_LpxA-like_sf"/>
</dbReference>
<evidence type="ECO:0000313" key="3">
    <source>
        <dbReference type="EMBL" id="APY00931.1"/>
    </source>
</evidence>
<keyword evidence="2" id="KW-0808">Transferase</keyword>
<organism evidence="3 4">
    <name type="scientific">Lacinutrix venerupis</name>
    <dbReference type="NCBI Taxonomy" id="1486034"/>
    <lineage>
        <taxon>Bacteria</taxon>
        <taxon>Pseudomonadati</taxon>
        <taxon>Bacteroidota</taxon>
        <taxon>Flavobacteriia</taxon>
        <taxon>Flavobacteriales</taxon>
        <taxon>Flavobacteriaceae</taxon>
        <taxon>Lacinutrix</taxon>
    </lineage>
</organism>
<dbReference type="SUPFAM" id="SSF51161">
    <property type="entry name" value="Trimeric LpxA-like enzymes"/>
    <property type="match status" value="1"/>
</dbReference>
<reference evidence="3 4" key="1">
    <citation type="submission" date="2017-01" db="EMBL/GenBank/DDBJ databases">
        <title>Complete genome of Lacinutrix venerupis DOK2-8 isolated from seawater in Dokdo.</title>
        <authorList>
            <person name="Chi W.-J."/>
            <person name="Kim J.H."/>
        </authorList>
    </citation>
    <scope>NUCLEOTIDE SEQUENCE [LARGE SCALE GENOMIC DNA]</scope>
    <source>
        <strain evidence="3 4">DOK2-8</strain>
    </source>
</reference>
<keyword evidence="4" id="KW-1185">Reference proteome</keyword>
<dbReference type="PANTHER" id="PTHR23416:SF23">
    <property type="entry name" value="ACETYLTRANSFERASE C18B11.09C-RELATED"/>
    <property type="match status" value="1"/>
</dbReference>
<dbReference type="InterPro" id="IPR001451">
    <property type="entry name" value="Hexapep"/>
</dbReference>
<proteinExistence type="inferred from homology"/>
<accession>A0AAC9LLI7</accession>
<dbReference type="PANTHER" id="PTHR23416">
    <property type="entry name" value="SIALIC ACID SYNTHASE-RELATED"/>
    <property type="match status" value="1"/>
</dbReference>
<protein>
    <recommendedName>
        <fullName evidence="5">Acyltransferase</fullName>
    </recommendedName>
</protein>
<dbReference type="Pfam" id="PF00132">
    <property type="entry name" value="Hexapep"/>
    <property type="match status" value="1"/>
</dbReference>
<dbReference type="InterPro" id="IPR051159">
    <property type="entry name" value="Hexapeptide_acetyltransf"/>
</dbReference>